<dbReference type="PANTHER" id="PTHR13817">
    <property type="entry name" value="TITIN"/>
    <property type="match status" value="1"/>
</dbReference>
<dbReference type="InterPro" id="IPR013783">
    <property type="entry name" value="Ig-like_fold"/>
</dbReference>
<reference evidence="5 6" key="1">
    <citation type="submission" date="2020-03" db="EMBL/GenBank/DDBJ databases">
        <title>Dissostichus mawsoni Genome sequencing and assembly.</title>
        <authorList>
            <person name="Park H."/>
        </authorList>
    </citation>
    <scope>NUCLEOTIDE SEQUENCE [LARGE SCALE GENOMIC DNA]</scope>
    <source>
        <strain evidence="5">DM0001</strain>
        <tissue evidence="5">Muscle</tissue>
    </source>
</reference>
<evidence type="ECO:0000259" key="4">
    <source>
        <dbReference type="Pfam" id="PF07679"/>
    </source>
</evidence>
<protein>
    <recommendedName>
        <fullName evidence="4">Immunoglobulin I-set domain-containing protein</fullName>
    </recommendedName>
</protein>
<dbReference type="Proteomes" id="UP000518266">
    <property type="component" value="Unassembled WGS sequence"/>
</dbReference>
<dbReference type="AlphaFoldDB" id="A0A7J5YYQ8"/>
<dbReference type="InterPro" id="IPR036179">
    <property type="entry name" value="Ig-like_dom_sf"/>
</dbReference>
<organism evidence="5 6">
    <name type="scientific">Dissostichus mawsoni</name>
    <name type="common">Antarctic cod</name>
    <dbReference type="NCBI Taxonomy" id="36200"/>
    <lineage>
        <taxon>Eukaryota</taxon>
        <taxon>Metazoa</taxon>
        <taxon>Chordata</taxon>
        <taxon>Craniata</taxon>
        <taxon>Vertebrata</taxon>
        <taxon>Euteleostomi</taxon>
        <taxon>Actinopterygii</taxon>
        <taxon>Neopterygii</taxon>
        <taxon>Teleostei</taxon>
        <taxon>Neoteleostei</taxon>
        <taxon>Acanthomorphata</taxon>
        <taxon>Eupercaria</taxon>
        <taxon>Perciformes</taxon>
        <taxon>Notothenioidei</taxon>
        <taxon>Nototheniidae</taxon>
        <taxon>Dissostichus</taxon>
    </lineage>
</organism>
<name>A0A7J5YYQ8_DISMA</name>
<proteinExistence type="predicted"/>
<dbReference type="Gene3D" id="2.60.40.10">
    <property type="entry name" value="Immunoglobulins"/>
    <property type="match status" value="2"/>
</dbReference>
<accession>A0A7J5YYQ8</accession>
<keyword evidence="6" id="KW-1185">Reference proteome</keyword>
<evidence type="ECO:0000313" key="6">
    <source>
        <dbReference type="Proteomes" id="UP000518266"/>
    </source>
</evidence>
<evidence type="ECO:0000313" key="5">
    <source>
        <dbReference type="EMBL" id="KAF3854600.1"/>
    </source>
</evidence>
<dbReference type="EMBL" id="JAAKFY010000007">
    <property type="protein sequence ID" value="KAF3854600.1"/>
    <property type="molecule type" value="Genomic_DNA"/>
</dbReference>
<gene>
    <name evidence="5" type="ORF">F7725_022655</name>
</gene>
<dbReference type="PANTHER" id="PTHR13817:SF153">
    <property type="entry name" value="IMMUNOGLOBULIN SUPERFAMILY MEMBER 22"/>
    <property type="match status" value="1"/>
</dbReference>
<feature type="domain" description="Immunoglobulin I-set" evidence="4">
    <location>
        <begin position="127"/>
        <end position="209"/>
    </location>
</feature>
<keyword evidence="2" id="KW-0393">Immunoglobulin domain</keyword>
<dbReference type="InterPro" id="IPR013098">
    <property type="entry name" value="Ig_I-set"/>
</dbReference>
<dbReference type="InterPro" id="IPR050964">
    <property type="entry name" value="Striated_Muscle_Regulatory"/>
</dbReference>
<evidence type="ECO:0000256" key="2">
    <source>
        <dbReference type="ARBA" id="ARBA00023319"/>
    </source>
</evidence>
<keyword evidence="1" id="KW-0677">Repeat</keyword>
<dbReference type="GO" id="GO:0045214">
    <property type="term" value="P:sarcomere organization"/>
    <property type="evidence" value="ECO:0007669"/>
    <property type="project" value="TreeGrafter"/>
</dbReference>
<evidence type="ECO:0000256" key="1">
    <source>
        <dbReference type="ARBA" id="ARBA00022737"/>
    </source>
</evidence>
<sequence>MKKKVEVEVGLSYRELVWYRRITYKEEKEWDMVDVLKPLEDITAKADTNIVTDCHVRSPPLSEDGFTSNLEDLYSAMSDAQCPTGSPAELCGAVHRLIFSDVTDAHEGKYTFRAKGAESEAVPTIAAQPVTLKAGQTSIKILFKGKPPPKVTWYKEGAEVMEDERTEVERTADGTMLVLSRYVREDSGAIMLRLKSDCSTAVANLHLNVIGRAVNVEGMSDPLETEEVHAGEPVALYDISDGSQVKEASVWALSLSGLLLLQSEWGPRPGDCQGPAARSKSRHQPTSPSSSSLLGYDTIRLKEFELKA</sequence>
<dbReference type="OrthoDB" id="504170at2759"/>
<comment type="caution">
    <text evidence="5">The sequence shown here is derived from an EMBL/GenBank/DDBJ whole genome shotgun (WGS) entry which is preliminary data.</text>
</comment>
<dbReference type="SUPFAM" id="SSF48726">
    <property type="entry name" value="Immunoglobulin"/>
    <property type="match status" value="1"/>
</dbReference>
<dbReference type="GO" id="GO:0031430">
    <property type="term" value="C:M band"/>
    <property type="evidence" value="ECO:0007669"/>
    <property type="project" value="TreeGrafter"/>
</dbReference>
<feature type="region of interest" description="Disordered" evidence="3">
    <location>
        <begin position="269"/>
        <end position="294"/>
    </location>
</feature>
<evidence type="ECO:0000256" key="3">
    <source>
        <dbReference type="SAM" id="MobiDB-lite"/>
    </source>
</evidence>
<dbReference type="FunFam" id="2.60.40.10:FF:000031">
    <property type="entry name" value="Myosin-binding protein C, slow type"/>
    <property type="match status" value="1"/>
</dbReference>
<dbReference type="Pfam" id="PF07679">
    <property type="entry name" value="I-set"/>
    <property type="match status" value="1"/>
</dbReference>